<reference evidence="9 10" key="1">
    <citation type="submission" date="2024-09" db="EMBL/GenBank/DDBJ databases">
        <title>Chromosome-scale assembly of Riccia fluitans.</title>
        <authorList>
            <person name="Paukszto L."/>
            <person name="Sawicki J."/>
            <person name="Karawczyk K."/>
            <person name="Piernik-Szablinska J."/>
            <person name="Szczecinska M."/>
            <person name="Mazdziarz M."/>
        </authorList>
    </citation>
    <scope>NUCLEOTIDE SEQUENCE [LARGE SCALE GENOMIC DNA]</scope>
    <source>
        <strain evidence="9">Rf_01</strain>
        <tissue evidence="9">Aerial parts of the thallus</tissue>
    </source>
</reference>
<evidence type="ECO:0000256" key="5">
    <source>
        <dbReference type="ARBA" id="ARBA00023128"/>
    </source>
</evidence>
<accession>A0ABD1YAW4</accession>
<dbReference type="AlphaFoldDB" id="A0ABD1YAW4"/>
<protein>
    <recommendedName>
        <fullName evidence="7">Large ribosomal subunit protein bL32m</fullName>
    </recommendedName>
</protein>
<dbReference type="InterPro" id="IPR051991">
    <property type="entry name" value="Mitoribosomal_protein_bL32"/>
</dbReference>
<dbReference type="PANTHER" id="PTHR21026:SF2">
    <property type="entry name" value="LARGE RIBOSOMAL SUBUNIT PROTEIN BL32M"/>
    <property type="match status" value="1"/>
</dbReference>
<evidence type="ECO:0000256" key="1">
    <source>
        <dbReference type="ARBA" id="ARBA00004173"/>
    </source>
</evidence>
<gene>
    <name evidence="9" type="ORF">R1flu_003042</name>
</gene>
<keyword evidence="4" id="KW-0689">Ribosomal protein</keyword>
<dbReference type="PANTHER" id="PTHR21026">
    <property type="entry name" value="39S RIBOSOMAL PROTEIN L32, MITOCHONDRIAL"/>
    <property type="match status" value="1"/>
</dbReference>
<keyword evidence="3" id="KW-0809">Transit peptide</keyword>
<proteinExistence type="inferred from homology"/>
<comment type="similarity">
    <text evidence="2">Belongs to the bacterial ribosomal protein bL32 family.</text>
</comment>
<dbReference type="InterPro" id="IPR002677">
    <property type="entry name" value="Ribosomal_bL32"/>
</dbReference>
<dbReference type="Pfam" id="PF20670">
    <property type="entry name" value="DUF6816"/>
    <property type="match status" value="1"/>
</dbReference>
<dbReference type="EMBL" id="JBHFFA010000006">
    <property type="protein sequence ID" value="KAL2622837.1"/>
    <property type="molecule type" value="Genomic_DNA"/>
</dbReference>
<dbReference type="SUPFAM" id="SSF57829">
    <property type="entry name" value="Zn-binding ribosomal proteins"/>
    <property type="match status" value="1"/>
</dbReference>
<organism evidence="9 10">
    <name type="scientific">Riccia fluitans</name>
    <dbReference type="NCBI Taxonomy" id="41844"/>
    <lineage>
        <taxon>Eukaryota</taxon>
        <taxon>Viridiplantae</taxon>
        <taxon>Streptophyta</taxon>
        <taxon>Embryophyta</taxon>
        <taxon>Marchantiophyta</taxon>
        <taxon>Marchantiopsida</taxon>
        <taxon>Marchantiidae</taxon>
        <taxon>Marchantiales</taxon>
        <taxon>Ricciaceae</taxon>
        <taxon>Riccia</taxon>
    </lineage>
</organism>
<dbReference type="Pfam" id="PF01783">
    <property type="entry name" value="Ribosomal_L32p"/>
    <property type="match status" value="1"/>
</dbReference>
<keyword evidence="10" id="KW-1185">Reference proteome</keyword>
<dbReference type="InterPro" id="IPR049213">
    <property type="entry name" value="DUF6816"/>
</dbReference>
<evidence type="ECO:0000256" key="4">
    <source>
        <dbReference type="ARBA" id="ARBA00022980"/>
    </source>
</evidence>
<evidence type="ECO:0000259" key="8">
    <source>
        <dbReference type="Pfam" id="PF20670"/>
    </source>
</evidence>
<dbReference type="HAMAP" id="MF_00340">
    <property type="entry name" value="Ribosomal_bL32"/>
    <property type="match status" value="1"/>
</dbReference>
<dbReference type="GO" id="GO:0005739">
    <property type="term" value="C:mitochondrion"/>
    <property type="evidence" value="ECO:0007669"/>
    <property type="project" value="UniProtKB-SubCell"/>
</dbReference>
<dbReference type="NCBIfam" id="TIGR01031">
    <property type="entry name" value="rpmF_bact"/>
    <property type="match status" value="1"/>
</dbReference>
<keyword evidence="5" id="KW-0496">Mitochondrion</keyword>
<comment type="subcellular location">
    <subcellularLocation>
        <location evidence="1">Mitochondrion</location>
    </subcellularLocation>
</comment>
<evidence type="ECO:0000313" key="10">
    <source>
        <dbReference type="Proteomes" id="UP001605036"/>
    </source>
</evidence>
<name>A0ABD1YAW4_9MARC</name>
<dbReference type="GO" id="GO:0005840">
    <property type="term" value="C:ribosome"/>
    <property type="evidence" value="ECO:0007669"/>
    <property type="project" value="UniProtKB-KW"/>
</dbReference>
<dbReference type="GO" id="GO:1990904">
    <property type="term" value="C:ribonucleoprotein complex"/>
    <property type="evidence" value="ECO:0007669"/>
    <property type="project" value="UniProtKB-KW"/>
</dbReference>
<comment type="caution">
    <text evidence="9">The sequence shown here is derived from an EMBL/GenBank/DDBJ whole genome shotgun (WGS) entry which is preliminary data.</text>
</comment>
<evidence type="ECO:0000256" key="7">
    <source>
        <dbReference type="ARBA" id="ARBA00039935"/>
    </source>
</evidence>
<feature type="domain" description="DUF6816" evidence="8">
    <location>
        <begin position="313"/>
        <end position="516"/>
    </location>
</feature>
<dbReference type="Proteomes" id="UP001605036">
    <property type="component" value="Unassembled WGS sequence"/>
</dbReference>
<evidence type="ECO:0000256" key="6">
    <source>
        <dbReference type="ARBA" id="ARBA00023274"/>
    </source>
</evidence>
<dbReference type="InterPro" id="IPR011332">
    <property type="entry name" value="Ribosomal_zn-bd"/>
</dbReference>
<evidence type="ECO:0000256" key="3">
    <source>
        <dbReference type="ARBA" id="ARBA00022946"/>
    </source>
</evidence>
<evidence type="ECO:0000256" key="2">
    <source>
        <dbReference type="ARBA" id="ARBA00008560"/>
    </source>
</evidence>
<evidence type="ECO:0000313" key="9">
    <source>
        <dbReference type="EMBL" id="KAL2622837.1"/>
    </source>
</evidence>
<sequence>MTIVGLQRQAVKIVQKFAAPLSTRAHHSVTEFHQHQSSMGVAGPKFFSQSEDVPDAPRFDNSGDSNTFFRNPFMDLMAVPKRKVSPSRKGKRNGPKAYKPVTVIAKCKVCGRVKLPHLYCCSGEIKSLCFEDVLYLGFLPEVAPELVKRTASSAVGKLGFIKLRAPEGRSFWFIITNRVLLQAAPLMMTSSLGSLFCAQGILKTSGSSASASSIVVKTGADRNTGVELWLSKSSNSVAQCTCKVDLEEDKDLRIRGGAKAAESQHKGGTTLNRRVLIALPLMASNLRQLRASAALLAEIAPAPYNNPLLRSLGIGDPDIYYPPFFEGTWNCYSTLIEVVTPQGEDKADQKSVEFSRKQLGYTVPYQVRFTPFEGRVICDRLFTTTSLVEATVGKNVIEEGQWNPAKPNRLVLVLKGGTKVENLVTKRSAEYFQKDQFDTSEFSKQVFDYSAVRDGPPSVKASQNLTRYHWDLAASAVSKMEAIQKVSMFAVPMEGMEMFNTTTPVTVYKYRIEFERI</sequence>
<keyword evidence="6" id="KW-0687">Ribonucleoprotein</keyword>